<dbReference type="GO" id="GO:0005634">
    <property type="term" value="C:nucleus"/>
    <property type="evidence" value="ECO:0007669"/>
    <property type="project" value="TreeGrafter"/>
</dbReference>
<dbReference type="Gene3D" id="3.40.250.10">
    <property type="entry name" value="Rhodanese-like domain"/>
    <property type="match status" value="1"/>
</dbReference>
<sequence>MLTRISRSRVTCTTSRLLIAQRFQLPSITVNIDKYRRFNESSAQTCKMAANKEWHEAYPNPRNQSPDAITREDLLERLQKDQKPGVDFLLVDLRKVDYQGGTIKGSLNLPAQSLYYSLPTLLNICQHAGIKSVIFYCGSSQHRGSRAAGWFDDLIKDRQVVGVRSFILRDGVGGWARAGDEYTRMMDEYDAQTWASK</sequence>
<feature type="domain" description="Rhodanese" evidence="1">
    <location>
        <begin position="84"/>
        <end position="184"/>
    </location>
</feature>
<dbReference type="Proteomes" id="UP001161757">
    <property type="component" value="Unassembled WGS sequence"/>
</dbReference>
<organism evidence="2 3">
    <name type="scientific">Exophiala dermatitidis</name>
    <name type="common">Black yeast-like fungus</name>
    <name type="synonym">Wangiella dermatitidis</name>
    <dbReference type="NCBI Taxonomy" id="5970"/>
    <lineage>
        <taxon>Eukaryota</taxon>
        <taxon>Fungi</taxon>
        <taxon>Dikarya</taxon>
        <taxon>Ascomycota</taxon>
        <taxon>Pezizomycotina</taxon>
        <taxon>Eurotiomycetes</taxon>
        <taxon>Chaetothyriomycetidae</taxon>
        <taxon>Chaetothyriales</taxon>
        <taxon>Herpotrichiellaceae</taxon>
        <taxon>Exophiala</taxon>
    </lineage>
</organism>
<dbReference type="Pfam" id="PF00581">
    <property type="entry name" value="Rhodanese"/>
    <property type="match status" value="1"/>
</dbReference>
<dbReference type="SUPFAM" id="SSF52821">
    <property type="entry name" value="Rhodanese/Cell cycle control phosphatase"/>
    <property type="match status" value="1"/>
</dbReference>
<dbReference type="AlphaFoldDB" id="A0AAN6EN80"/>
<gene>
    <name evidence="2" type="ORF">HRR80_009203</name>
</gene>
<dbReference type="GO" id="GO:0004725">
    <property type="term" value="F:protein tyrosine phosphatase activity"/>
    <property type="evidence" value="ECO:0007669"/>
    <property type="project" value="TreeGrafter"/>
</dbReference>
<comment type="caution">
    <text evidence="2">The sequence shown here is derived from an EMBL/GenBank/DDBJ whole genome shotgun (WGS) entry which is preliminary data.</text>
</comment>
<evidence type="ECO:0000313" key="3">
    <source>
        <dbReference type="Proteomes" id="UP001161757"/>
    </source>
</evidence>
<reference evidence="2" key="1">
    <citation type="submission" date="2023-01" db="EMBL/GenBank/DDBJ databases">
        <title>Exophiala dermititidis isolated from Cystic Fibrosis Patient.</title>
        <authorList>
            <person name="Kurbessoian T."/>
            <person name="Crocker A."/>
            <person name="Murante D."/>
            <person name="Hogan D.A."/>
            <person name="Stajich J.E."/>
        </authorList>
    </citation>
    <scope>NUCLEOTIDE SEQUENCE</scope>
    <source>
        <strain evidence="2">Ex8</strain>
    </source>
</reference>
<dbReference type="EMBL" id="JAJGCB010000032">
    <property type="protein sequence ID" value="KAJ8986755.1"/>
    <property type="molecule type" value="Genomic_DNA"/>
</dbReference>
<dbReference type="InterPro" id="IPR001763">
    <property type="entry name" value="Rhodanese-like_dom"/>
</dbReference>
<dbReference type="PANTHER" id="PTHR10828">
    <property type="entry name" value="M-PHASE INDUCER PHOSPHATASE DUAL SPECIFICITY PHOSPHATASE CDC25"/>
    <property type="match status" value="1"/>
</dbReference>
<dbReference type="PROSITE" id="PS50206">
    <property type="entry name" value="RHODANESE_3"/>
    <property type="match status" value="1"/>
</dbReference>
<dbReference type="PANTHER" id="PTHR10828:SF50">
    <property type="entry name" value="REDUCTASE (ARC2), PUTATIVE (AFU_ORTHOLOGUE AFUA_6G13400)-RELATED"/>
    <property type="match status" value="1"/>
</dbReference>
<dbReference type="InterPro" id="IPR036873">
    <property type="entry name" value="Rhodanese-like_dom_sf"/>
</dbReference>
<accession>A0AAN6EN80</accession>
<name>A0AAN6EN80_EXODE</name>
<protein>
    <recommendedName>
        <fullName evidence="1">Rhodanese domain-containing protein</fullName>
    </recommendedName>
</protein>
<dbReference type="GO" id="GO:0005737">
    <property type="term" value="C:cytoplasm"/>
    <property type="evidence" value="ECO:0007669"/>
    <property type="project" value="TreeGrafter"/>
</dbReference>
<proteinExistence type="predicted"/>
<evidence type="ECO:0000259" key="1">
    <source>
        <dbReference type="PROSITE" id="PS50206"/>
    </source>
</evidence>
<dbReference type="SMART" id="SM00450">
    <property type="entry name" value="RHOD"/>
    <property type="match status" value="1"/>
</dbReference>
<evidence type="ECO:0000313" key="2">
    <source>
        <dbReference type="EMBL" id="KAJ8986755.1"/>
    </source>
</evidence>